<dbReference type="Proteomes" id="UP000663874">
    <property type="component" value="Unassembled WGS sequence"/>
</dbReference>
<name>A0A818GP59_9BILA</name>
<feature type="transmembrane region" description="Helical" evidence="1">
    <location>
        <begin position="122"/>
        <end position="144"/>
    </location>
</feature>
<dbReference type="PANTHER" id="PTHR36851:SF1">
    <property type="entry name" value="GLYCO_TRANS_2-LIKE DOMAIN-CONTAINING PROTEIN"/>
    <property type="match status" value="1"/>
</dbReference>
<accession>A0A818GP59</accession>
<dbReference type="PANTHER" id="PTHR36851">
    <property type="entry name" value="UNNAMED PRODUCT"/>
    <property type="match status" value="1"/>
</dbReference>
<dbReference type="AlphaFoldDB" id="A0A818GP59"/>
<evidence type="ECO:0000256" key="1">
    <source>
        <dbReference type="SAM" id="Phobius"/>
    </source>
</evidence>
<evidence type="ECO:0000313" key="3">
    <source>
        <dbReference type="EMBL" id="CAF3652341.1"/>
    </source>
</evidence>
<keyword evidence="1" id="KW-0812">Transmembrane</keyword>
<proteinExistence type="predicted"/>
<keyword evidence="1" id="KW-1133">Transmembrane helix</keyword>
<gene>
    <name evidence="3" type="ORF">FNK824_LOCUS6059</name>
    <name evidence="2" type="ORF">OTI717_LOCUS1211</name>
</gene>
<evidence type="ECO:0000313" key="2">
    <source>
        <dbReference type="EMBL" id="CAF3492386.1"/>
    </source>
</evidence>
<dbReference type="EMBL" id="CAJOAX010000048">
    <property type="protein sequence ID" value="CAF3492386.1"/>
    <property type="molecule type" value="Genomic_DNA"/>
</dbReference>
<dbReference type="EMBL" id="CAJOBE010000511">
    <property type="protein sequence ID" value="CAF3652341.1"/>
    <property type="molecule type" value="Genomic_DNA"/>
</dbReference>
<keyword evidence="1" id="KW-0472">Membrane</keyword>
<reference evidence="2" key="1">
    <citation type="submission" date="2021-02" db="EMBL/GenBank/DDBJ databases">
        <authorList>
            <person name="Nowell W R."/>
        </authorList>
    </citation>
    <scope>NUCLEOTIDE SEQUENCE</scope>
</reference>
<evidence type="ECO:0000313" key="4">
    <source>
        <dbReference type="Proteomes" id="UP000663823"/>
    </source>
</evidence>
<dbReference type="Proteomes" id="UP000663823">
    <property type="component" value="Unassembled WGS sequence"/>
</dbReference>
<sequence length="170" mass="19404">MVTSFEERTPDKQEKCKYLQNKFKDVGFEQIIFTVHPYSLPNEIPGKCSNSNYGLRMVVSQMNVVDDDMKNILVTTCYADSKCPPDYIAALTWKYLQENQPVLTTTYQSPLFYNRKLDSLSFVTRVIGLLRSLLMLGAIIPFNINTMNIFSYSLSLAKKKVISKSCPKSS</sequence>
<organism evidence="2 4">
    <name type="scientific">Rotaria sordida</name>
    <dbReference type="NCBI Taxonomy" id="392033"/>
    <lineage>
        <taxon>Eukaryota</taxon>
        <taxon>Metazoa</taxon>
        <taxon>Spiralia</taxon>
        <taxon>Gnathifera</taxon>
        <taxon>Rotifera</taxon>
        <taxon>Eurotatoria</taxon>
        <taxon>Bdelloidea</taxon>
        <taxon>Philodinida</taxon>
        <taxon>Philodinidae</taxon>
        <taxon>Rotaria</taxon>
    </lineage>
</organism>
<protein>
    <submittedName>
        <fullName evidence="2">Uncharacterized protein</fullName>
    </submittedName>
</protein>
<comment type="caution">
    <text evidence="2">The sequence shown here is derived from an EMBL/GenBank/DDBJ whole genome shotgun (WGS) entry which is preliminary data.</text>
</comment>